<sequence length="93" mass="10534">MIRETFLAPLYTLRVGSIGAAHAARVSCMCGAGPWYLHSFWLRQRYTEHEFLRWIMGSLTCPKCGQRDCMAWVVVEALPGRAEAEMPGQSKDE</sequence>
<protein>
    <submittedName>
        <fullName evidence="1">Uncharacterized protein</fullName>
    </submittedName>
</protein>
<proteinExistence type="predicted"/>
<gene>
    <name evidence="1" type="ORF">SAMN06295998_11957</name>
</gene>
<dbReference type="Proteomes" id="UP000192330">
    <property type="component" value="Unassembled WGS sequence"/>
</dbReference>
<evidence type="ECO:0000313" key="2">
    <source>
        <dbReference type="Proteomes" id="UP000192330"/>
    </source>
</evidence>
<reference evidence="1 2" key="1">
    <citation type="submission" date="2017-04" db="EMBL/GenBank/DDBJ databases">
        <authorList>
            <person name="Afonso C.L."/>
            <person name="Miller P.J."/>
            <person name="Scott M.A."/>
            <person name="Spackman E."/>
            <person name="Goraichik I."/>
            <person name="Dimitrov K.M."/>
            <person name="Suarez D.L."/>
            <person name="Swayne D.E."/>
        </authorList>
    </citation>
    <scope>NUCLEOTIDE SEQUENCE [LARGE SCALE GENOMIC DNA]</scope>
    <source>
        <strain evidence="1 2">CGMCC 1.12644</strain>
    </source>
</reference>
<evidence type="ECO:0000313" key="1">
    <source>
        <dbReference type="EMBL" id="SMD02400.1"/>
    </source>
</evidence>
<dbReference type="EMBL" id="FWYD01000019">
    <property type="protein sequence ID" value="SMD02400.1"/>
    <property type="molecule type" value="Genomic_DNA"/>
</dbReference>
<dbReference type="AlphaFoldDB" id="A0A1W2DXX7"/>
<name>A0A1W2DXX7_9RHOB</name>
<keyword evidence="2" id="KW-1185">Reference proteome</keyword>
<organism evidence="1 2">
    <name type="scientific">Primorskyibacter flagellatus</name>
    <dbReference type="NCBI Taxonomy" id="1387277"/>
    <lineage>
        <taxon>Bacteria</taxon>
        <taxon>Pseudomonadati</taxon>
        <taxon>Pseudomonadota</taxon>
        <taxon>Alphaproteobacteria</taxon>
        <taxon>Rhodobacterales</taxon>
        <taxon>Roseobacteraceae</taxon>
        <taxon>Primorskyibacter</taxon>
    </lineage>
</organism>
<accession>A0A1W2DXX7</accession>